<protein>
    <submittedName>
        <fullName evidence="1">Uncharacterized protein</fullName>
    </submittedName>
</protein>
<dbReference type="PANTHER" id="PTHR46649:SF4">
    <property type="entry name" value="HALOACID DEHALOGENASE-LIKE HYDROLASE (HAD) SUPERFAMILY PROTEIN"/>
    <property type="match status" value="1"/>
</dbReference>
<organism evidence="1 2">
    <name type="scientific">Actinomycetospora chlora</name>
    <dbReference type="NCBI Taxonomy" id="663608"/>
    <lineage>
        <taxon>Bacteria</taxon>
        <taxon>Bacillati</taxon>
        <taxon>Actinomycetota</taxon>
        <taxon>Actinomycetes</taxon>
        <taxon>Pseudonocardiales</taxon>
        <taxon>Pseudonocardiaceae</taxon>
        <taxon>Actinomycetospora</taxon>
    </lineage>
</organism>
<dbReference type="InterPro" id="IPR023214">
    <property type="entry name" value="HAD_sf"/>
</dbReference>
<dbReference type="Gene3D" id="3.40.50.1000">
    <property type="entry name" value="HAD superfamily/HAD-like"/>
    <property type="match status" value="1"/>
</dbReference>
<reference evidence="2" key="1">
    <citation type="journal article" date="2019" name="Int. J. Syst. Evol. Microbiol.">
        <title>The Global Catalogue of Microorganisms (GCM) 10K type strain sequencing project: providing services to taxonomists for standard genome sequencing and annotation.</title>
        <authorList>
            <consortium name="The Broad Institute Genomics Platform"/>
            <consortium name="The Broad Institute Genome Sequencing Center for Infectious Disease"/>
            <person name="Wu L."/>
            <person name="Ma J."/>
        </authorList>
    </citation>
    <scope>NUCLEOTIDE SEQUENCE [LARGE SCALE GENOMIC DNA]</scope>
    <source>
        <strain evidence="2">JCM 17979</strain>
    </source>
</reference>
<gene>
    <name evidence="1" type="ORF">GCM10023200_32790</name>
</gene>
<comment type="caution">
    <text evidence="1">The sequence shown here is derived from an EMBL/GenBank/DDBJ whole genome shotgun (WGS) entry which is preliminary data.</text>
</comment>
<dbReference type="InterPro" id="IPR036412">
    <property type="entry name" value="HAD-like_sf"/>
</dbReference>
<evidence type="ECO:0000313" key="2">
    <source>
        <dbReference type="Proteomes" id="UP001500928"/>
    </source>
</evidence>
<sequence>MVANSAHVGWGIMGGVRALFDLPAAYDLSAAEQDAPVPPVQAVLCDFSNTLFRMIGTDEWLRRIAADTGRPLDDPAAVLADLDAAAAEPEVAAAQEGRDLDADAHVHAMRTWFARVPYLAGIEDAAQARVVAEDSWVPYPDTGPFLRSLAERGVPVGVVSDIGWDIRGHARAAGLDALVGTWVLSCEEGREKPAPELFRTACARLGVDPRRTVMVGDNPARDGGAVAAGLRAFVLASEQRDGDRGLAAVLPLLSPAGA</sequence>
<dbReference type="SUPFAM" id="SSF56784">
    <property type="entry name" value="HAD-like"/>
    <property type="match status" value="1"/>
</dbReference>
<keyword evidence="2" id="KW-1185">Reference proteome</keyword>
<dbReference type="Pfam" id="PF00702">
    <property type="entry name" value="Hydrolase"/>
    <property type="match status" value="1"/>
</dbReference>
<dbReference type="PANTHER" id="PTHR46649">
    <property type="match status" value="1"/>
</dbReference>
<evidence type="ECO:0000313" key="1">
    <source>
        <dbReference type="EMBL" id="GAA4794285.1"/>
    </source>
</evidence>
<dbReference type="InterPro" id="IPR006439">
    <property type="entry name" value="HAD-SF_hydro_IA"/>
</dbReference>
<dbReference type="EMBL" id="BAABHO010000025">
    <property type="protein sequence ID" value="GAA4794285.1"/>
    <property type="molecule type" value="Genomic_DNA"/>
</dbReference>
<accession>A0ABP9BFP1</accession>
<dbReference type="Proteomes" id="UP001500928">
    <property type="component" value="Unassembled WGS sequence"/>
</dbReference>
<dbReference type="NCBIfam" id="TIGR01509">
    <property type="entry name" value="HAD-SF-IA-v3"/>
    <property type="match status" value="1"/>
</dbReference>
<name>A0ABP9BFP1_9PSEU</name>
<proteinExistence type="predicted"/>